<sequence>MKFYSDDYYTVVAKNRKEAVKFFITEKLTDEEGLDEIQEINPEKKKMLFPVDELPEQYHDEEMYPRKNLFGEYLGVEITLQEAVQYHKEKPPYIISMSSELM</sequence>
<dbReference type="Proteomes" id="UP000239549">
    <property type="component" value="Unassembled WGS sequence"/>
</dbReference>
<dbReference type="AlphaFoldDB" id="A0A2L2XH12"/>
<evidence type="ECO:0000313" key="1">
    <source>
        <dbReference type="EMBL" id="GBF35430.1"/>
    </source>
</evidence>
<evidence type="ECO:0000313" key="2">
    <source>
        <dbReference type="Proteomes" id="UP000239549"/>
    </source>
</evidence>
<accession>A0A2L2XH12</accession>
<proteinExistence type="predicted"/>
<dbReference type="RefSeq" id="WP_104373499.1">
    <property type="nucleotide sequence ID" value="NZ_BFAV01000162.1"/>
</dbReference>
<gene>
    <name evidence="1" type="ORF">DCCM_4557</name>
</gene>
<name>A0A2L2XH12_9FIRM</name>
<dbReference type="EMBL" id="BFAV01000162">
    <property type="protein sequence ID" value="GBF35430.1"/>
    <property type="molecule type" value="Genomic_DNA"/>
</dbReference>
<comment type="caution">
    <text evidence="1">The sequence shown here is derived from an EMBL/GenBank/DDBJ whole genome shotgun (WGS) entry which is preliminary data.</text>
</comment>
<reference evidence="2" key="1">
    <citation type="submission" date="2018-02" db="EMBL/GenBank/DDBJ databases">
        <title>Genome sequence of Desulfocucumis palustris strain NAW-5.</title>
        <authorList>
            <person name="Watanabe M."/>
            <person name="Kojima H."/>
            <person name="Fukui M."/>
        </authorList>
    </citation>
    <scope>NUCLEOTIDE SEQUENCE [LARGE SCALE GENOMIC DNA]</scope>
    <source>
        <strain evidence="2">NAW-5</strain>
    </source>
</reference>
<keyword evidence="2" id="KW-1185">Reference proteome</keyword>
<organism evidence="1 2">
    <name type="scientific">Desulfocucumis palustris</name>
    <dbReference type="NCBI Taxonomy" id="1898651"/>
    <lineage>
        <taxon>Bacteria</taxon>
        <taxon>Bacillati</taxon>
        <taxon>Bacillota</taxon>
        <taxon>Clostridia</taxon>
        <taxon>Eubacteriales</taxon>
        <taxon>Desulfocucumaceae</taxon>
        <taxon>Desulfocucumis</taxon>
    </lineage>
</organism>
<protein>
    <submittedName>
        <fullName evidence="1">Uncharacterized protein</fullName>
    </submittedName>
</protein>